<evidence type="ECO:0000256" key="1">
    <source>
        <dbReference type="SAM" id="MobiDB-lite"/>
    </source>
</evidence>
<evidence type="ECO:0000313" key="3">
    <source>
        <dbReference type="Proteomes" id="UP000299102"/>
    </source>
</evidence>
<comment type="caution">
    <text evidence="2">The sequence shown here is derived from an EMBL/GenBank/DDBJ whole genome shotgun (WGS) entry which is preliminary data.</text>
</comment>
<feature type="compositionally biased region" description="Low complexity" evidence="1">
    <location>
        <begin position="341"/>
        <end position="357"/>
    </location>
</feature>
<gene>
    <name evidence="2" type="ORF">EVAR_14102_1</name>
</gene>
<proteinExistence type="predicted"/>
<reference evidence="2 3" key="1">
    <citation type="journal article" date="2019" name="Commun. Biol.">
        <title>The bagworm genome reveals a unique fibroin gene that provides high tensile strength.</title>
        <authorList>
            <person name="Kono N."/>
            <person name="Nakamura H."/>
            <person name="Ohtoshi R."/>
            <person name="Tomita M."/>
            <person name="Numata K."/>
            <person name="Arakawa K."/>
        </authorList>
    </citation>
    <scope>NUCLEOTIDE SEQUENCE [LARGE SCALE GENOMIC DNA]</scope>
</reference>
<dbReference type="EMBL" id="BGZK01000200">
    <property type="protein sequence ID" value="GBP27911.1"/>
    <property type="molecule type" value="Genomic_DNA"/>
</dbReference>
<accession>A0A4C1UN90</accession>
<evidence type="ECO:0000313" key="2">
    <source>
        <dbReference type="EMBL" id="GBP27911.1"/>
    </source>
</evidence>
<feature type="region of interest" description="Disordered" evidence="1">
    <location>
        <begin position="328"/>
        <end position="357"/>
    </location>
</feature>
<dbReference type="AlphaFoldDB" id="A0A4C1UN90"/>
<keyword evidence="3" id="KW-1185">Reference proteome</keyword>
<name>A0A4C1UN90_EUMVA</name>
<dbReference type="Proteomes" id="UP000299102">
    <property type="component" value="Unassembled WGS sequence"/>
</dbReference>
<sequence length="357" mass="39356">MENEIENVTQSDDINRKKYWVLYEADKGKVWCHMGTPYGHFKGMITFRASSSPREQSVAAGAGAPLKARALRALTAVALYETRVHPQRISQTNLIYFRFRSSGYFSGTEERYSIFMDVANSALCQYIDVTKHHSAGVRKLSVMKITLPILRLVSAKFKWVKFFSWTQYVYFNVRSAIRIDSRGQSENQIDFPDWSAAAGGGGGGQREWRTAVTLIESLYGTSRALDFLLVGAEVPCGRSASEFPVEAGSQLWKRERTVLLREVDLRKRIVDLIRAKRRRHKCPVSAVTQSRNDDVTRPPAQPNSAKTVVTNNNKVTFCDPAEAPAPNSGVINAPGAPTPPALDAAGAGAAGAGSARL</sequence>
<feature type="region of interest" description="Disordered" evidence="1">
    <location>
        <begin position="283"/>
        <end position="305"/>
    </location>
</feature>
<organism evidence="2 3">
    <name type="scientific">Eumeta variegata</name>
    <name type="common">Bagworm moth</name>
    <name type="synonym">Eumeta japonica</name>
    <dbReference type="NCBI Taxonomy" id="151549"/>
    <lineage>
        <taxon>Eukaryota</taxon>
        <taxon>Metazoa</taxon>
        <taxon>Ecdysozoa</taxon>
        <taxon>Arthropoda</taxon>
        <taxon>Hexapoda</taxon>
        <taxon>Insecta</taxon>
        <taxon>Pterygota</taxon>
        <taxon>Neoptera</taxon>
        <taxon>Endopterygota</taxon>
        <taxon>Lepidoptera</taxon>
        <taxon>Glossata</taxon>
        <taxon>Ditrysia</taxon>
        <taxon>Tineoidea</taxon>
        <taxon>Psychidae</taxon>
        <taxon>Oiketicinae</taxon>
        <taxon>Eumeta</taxon>
    </lineage>
</organism>
<protein>
    <submittedName>
        <fullName evidence="2">Uncharacterized protein</fullName>
    </submittedName>
</protein>